<organism evidence="1 2">
    <name type="scientific">Pseudomonas luteola</name>
    <dbReference type="NCBI Taxonomy" id="47886"/>
    <lineage>
        <taxon>Bacteria</taxon>
        <taxon>Pseudomonadati</taxon>
        <taxon>Pseudomonadota</taxon>
        <taxon>Gammaproteobacteria</taxon>
        <taxon>Pseudomonadales</taxon>
        <taxon>Pseudomonadaceae</taxon>
        <taxon>Pseudomonas</taxon>
    </lineage>
</organism>
<proteinExistence type="predicted"/>
<dbReference type="Proteomes" id="UP000250443">
    <property type="component" value="Unassembled WGS sequence"/>
</dbReference>
<sequence length="61" mass="6975">MLKVGHYLDAKPSDPTFAGWIEAYSYARELAQRSDVIPIAIWGKHDEALCLFLNGEKLRRI</sequence>
<evidence type="ECO:0000313" key="2">
    <source>
        <dbReference type="Proteomes" id="UP000250443"/>
    </source>
</evidence>
<dbReference type="EMBL" id="UAUF01000002">
    <property type="protein sequence ID" value="SPZ00149.1"/>
    <property type="molecule type" value="Genomic_DNA"/>
</dbReference>
<name>A0A2X2DWN6_PSELU</name>
<dbReference type="AlphaFoldDB" id="A0A2X2DWN6"/>
<dbReference type="RefSeq" id="WP_073450612.1">
    <property type="nucleotide sequence ID" value="NZ_FQYS01000013.1"/>
</dbReference>
<gene>
    <name evidence="1" type="ORF">NCTC11842_00294</name>
</gene>
<accession>A0A2X2DWN6</accession>
<reference evidence="1 2" key="1">
    <citation type="submission" date="2018-06" db="EMBL/GenBank/DDBJ databases">
        <authorList>
            <consortium name="Pathogen Informatics"/>
            <person name="Doyle S."/>
        </authorList>
    </citation>
    <scope>NUCLEOTIDE SEQUENCE [LARGE SCALE GENOMIC DNA]</scope>
    <source>
        <strain evidence="1 2">NCTC11842</strain>
    </source>
</reference>
<evidence type="ECO:0000313" key="1">
    <source>
        <dbReference type="EMBL" id="SPZ00149.1"/>
    </source>
</evidence>
<protein>
    <submittedName>
        <fullName evidence="1">Uncharacterized protein</fullName>
    </submittedName>
</protein>